<evidence type="ECO:0000256" key="4">
    <source>
        <dbReference type="ARBA" id="ARBA00023163"/>
    </source>
</evidence>
<evidence type="ECO:0000313" key="7">
    <source>
        <dbReference type="Proteomes" id="UP000075950"/>
    </source>
</evidence>
<evidence type="ECO:0000313" key="6">
    <source>
        <dbReference type="EMBL" id="AMT92754.1"/>
    </source>
</evidence>
<dbReference type="InterPro" id="IPR005119">
    <property type="entry name" value="LysR_subst-bd"/>
</dbReference>
<dbReference type="PANTHER" id="PTHR30346:SF28">
    <property type="entry name" value="HTH-TYPE TRANSCRIPTIONAL REGULATOR CYNR"/>
    <property type="match status" value="1"/>
</dbReference>
<dbReference type="Proteomes" id="UP000075950">
    <property type="component" value="Chromosome"/>
</dbReference>
<dbReference type="PANTHER" id="PTHR30346">
    <property type="entry name" value="TRANSCRIPTIONAL DUAL REGULATOR HCAR-RELATED"/>
    <property type="match status" value="1"/>
</dbReference>
<dbReference type="InterPro" id="IPR036388">
    <property type="entry name" value="WH-like_DNA-bd_sf"/>
</dbReference>
<dbReference type="FunFam" id="1.10.10.10:FF:000001">
    <property type="entry name" value="LysR family transcriptional regulator"/>
    <property type="match status" value="1"/>
</dbReference>
<evidence type="ECO:0000256" key="2">
    <source>
        <dbReference type="ARBA" id="ARBA00023015"/>
    </source>
</evidence>
<dbReference type="CDD" id="cd08414">
    <property type="entry name" value="PBP2_LTTR_aromatics_like"/>
    <property type="match status" value="1"/>
</dbReference>
<dbReference type="SUPFAM" id="SSF46785">
    <property type="entry name" value="Winged helix' DNA-binding domain"/>
    <property type="match status" value="1"/>
</dbReference>
<dbReference type="GO" id="GO:0003677">
    <property type="term" value="F:DNA binding"/>
    <property type="evidence" value="ECO:0007669"/>
    <property type="project" value="UniProtKB-KW"/>
</dbReference>
<dbReference type="InterPro" id="IPR036390">
    <property type="entry name" value="WH_DNA-bd_sf"/>
</dbReference>
<dbReference type="Gene3D" id="1.10.10.10">
    <property type="entry name" value="Winged helix-like DNA-binding domain superfamily/Winged helix DNA-binding domain"/>
    <property type="match status" value="1"/>
</dbReference>
<keyword evidence="2" id="KW-0805">Transcription regulation</keyword>
<protein>
    <submittedName>
        <fullName evidence="6">LysR family transcriptional regulator</fullName>
    </submittedName>
</protein>
<dbReference type="Pfam" id="PF03466">
    <property type="entry name" value="LysR_substrate"/>
    <property type="match status" value="1"/>
</dbReference>
<name>A0A144M7E9_BRELN</name>
<dbReference type="PROSITE" id="PS50931">
    <property type="entry name" value="HTH_LYSR"/>
    <property type="match status" value="1"/>
</dbReference>
<dbReference type="EMBL" id="CP014869">
    <property type="protein sequence ID" value="AMT92754.1"/>
    <property type="molecule type" value="Genomic_DNA"/>
</dbReference>
<reference evidence="7" key="1">
    <citation type="submission" date="2016-03" db="EMBL/GenBank/DDBJ databases">
        <authorList>
            <person name="Ploux O."/>
        </authorList>
    </citation>
    <scope>NUCLEOTIDE SEQUENCE [LARGE SCALE GENOMIC DNA]</scope>
    <source>
        <strain evidence="7">BS258</strain>
    </source>
</reference>
<dbReference type="KEGG" id="bly:A2T55_02195"/>
<sequence>MLELQQIRAFVAVAEELHFGRAAERLGMAQPPLSRTIRSLETELGASLFQRTTRSVSLSPAGEALLEPAKHMLATQQAAVESVHRSSSGEVGRVRFGYSHPSSRDLAATLVAASHERNPGITFQLESTVYADEGLERIMDGTLDLALVRWRRRPPLIAGRPVAIERPCVAMPSSHRLANRKKIGIDELADEPFILLPARPNSNLRETAMRLCLDAGFSPRIIQEAPDSQSISALVAAGMGVTITFDSVAAGYDSRITAVPLDLPNEATQLHLAYRLDQQDAALNTVLDVAEAVLPTVS</sequence>
<dbReference type="GO" id="GO:0003700">
    <property type="term" value="F:DNA-binding transcription factor activity"/>
    <property type="evidence" value="ECO:0007669"/>
    <property type="project" value="InterPro"/>
</dbReference>
<keyword evidence="3" id="KW-0238">DNA-binding</keyword>
<dbReference type="AlphaFoldDB" id="A0A144M7E9"/>
<evidence type="ECO:0000259" key="5">
    <source>
        <dbReference type="PROSITE" id="PS50931"/>
    </source>
</evidence>
<feature type="domain" description="HTH lysR-type" evidence="5">
    <location>
        <begin position="2"/>
        <end position="59"/>
    </location>
</feature>
<dbReference type="InterPro" id="IPR000847">
    <property type="entry name" value="LysR_HTH_N"/>
</dbReference>
<keyword evidence="4" id="KW-0804">Transcription</keyword>
<comment type="similarity">
    <text evidence="1">Belongs to the LysR transcriptional regulatory family.</text>
</comment>
<evidence type="ECO:0000256" key="1">
    <source>
        <dbReference type="ARBA" id="ARBA00009437"/>
    </source>
</evidence>
<evidence type="ECO:0000256" key="3">
    <source>
        <dbReference type="ARBA" id="ARBA00023125"/>
    </source>
</evidence>
<dbReference type="Gene3D" id="3.40.190.10">
    <property type="entry name" value="Periplasmic binding protein-like II"/>
    <property type="match status" value="2"/>
</dbReference>
<dbReference type="GO" id="GO:0032993">
    <property type="term" value="C:protein-DNA complex"/>
    <property type="evidence" value="ECO:0007669"/>
    <property type="project" value="TreeGrafter"/>
</dbReference>
<dbReference type="PRINTS" id="PR00039">
    <property type="entry name" value="HTHLYSR"/>
</dbReference>
<dbReference type="Pfam" id="PF00126">
    <property type="entry name" value="HTH_1"/>
    <property type="match status" value="1"/>
</dbReference>
<proteinExistence type="inferred from homology"/>
<organism evidence="6 7">
    <name type="scientific">Brevibacterium linens</name>
    <dbReference type="NCBI Taxonomy" id="1703"/>
    <lineage>
        <taxon>Bacteria</taxon>
        <taxon>Bacillati</taxon>
        <taxon>Actinomycetota</taxon>
        <taxon>Actinomycetes</taxon>
        <taxon>Micrococcales</taxon>
        <taxon>Brevibacteriaceae</taxon>
        <taxon>Brevibacterium</taxon>
    </lineage>
</organism>
<accession>A0A144M7E9</accession>
<gene>
    <name evidence="6" type="ORF">A2T55_02195</name>
</gene>
<dbReference type="SUPFAM" id="SSF53850">
    <property type="entry name" value="Periplasmic binding protein-like II"/>
    <property type="match status" value="1"/>
</dbReference>